<dbReference type="Gene3D" id="3.90.550.10">
    <property type="entry name" value="Spore Coat Polysaccharide Biosynthesis Protein SpsA, Chain A"/>
    <property type="match status" value="1"/>
</dbReference>
<dbReference type="OrthoDB" id="276604at2"/>
<accession>A0A4R2L9A3</accession>
<gene>
    <name evidence="3" type="ORF">EV699_101113</name>
</gene>
<dbReference type="EMBL" id="SLWY01000001">
    <property type="protein sequence ID" value="TCO83729.1"/>
    <property type="molecule type" value="Genomic_DNA"/>
</dbReference>
<feature type="transmembrane region" description="Helical" evidence="1">
    <location>
        <begin position="271"/>
        <end position="293"/>
    </location>
</feature>
<dbReference type="AlphaFoldDB" id="A0A4R2L9A3"/>
<evidence type="ECO:0000313" key="4">
    <source>
        <dbReference type="Proteomes" id="UP000295765"/>
    </source>
</evidence>
<sequence length="316" mass="34388">MTAPLFPHHRVAVLVPCFNEAVAIGTVVRDFQAALPGATVYVYDNNSTDDTVAVARAAGAVVRHVHRQGKGNVVRRMFADVEADVYVLVDGDATYHAPSAPGMVARLLAEELDMLVGCRESVEQAAYRRGHRFGNRLLTGCVAGIFGRVFTDILSGYRVFSRRYVKSFPALAEGFETETELTVHALELRMPIAEVLTPYLARPEGSVSKLSTWRDGWRILRTILKLAKTERPLGFFGLAGAALALLAVLLAVPLVITWLETGLVPRFPTAILATGMMIVAFLSAACGVILDTVTRGRQEMKRLAYLAIPATREPAP</sequence>
<dbReference type="Pfam" id="PF00535">
    <property type="entry name" value="Glycos_transf_2"/>
    <property type="match status" value="1"/>
</dbReference>
<evidence type="ECO:0000313" key="3">
    <source>
        <dbReference type="EMBL" id="TCO83729.1"/>
    </source>
</evidence>
<dbReference type="CDD" id="cd04179">
    <property type="entry name" value="DPM_DPG-synthase_like"/>
    <property type="match status" value="1"/>
</dbReference>
<dbReference type="Proteomes" id="UP000295765">
    <property type="component" value="Unassembled WGS sequence"/>
</dbReference>
<feature type="domain" description="Glycosyltransferase 2-like" evidence="2">
    <location>
        <begin position="13"/>
        <end position="132"/>
    </location>
</feature>
<dbReference type="PANTHER" id="PTHR48090:SF7">
    <property type="entry name" value="RFBJ PROTEIN"/>
    <property type="match status" value="1"/>
</dbReference>
<dbReference type="SUPFAM" id="SSF53448">
    <property type="entry name" value="Nucleotide-diphospho-sugar transferases"/>
    <property type="match status" value="1"/>
</dbReference>
<name>A0A4R2L9A3_9GAMM</name>
<reference evidence="3 4" key="1">
    <citation type="submission" date="2019-03" db="EMBL/GenBank/DDBJ databases">
        <title>Genomic Encyclopedia of Type Strains, Phase IV (KMG-IV): sequencing the most valuable type-strain genomes for metagenomic binning, comparative biology and taxonomic classification.</title>
        <authorList>
            <person name="Goeker M."/>
        </authorList>
    </citation>
    <scope>NUCLEOTIDE SEQUENCE [LARGE SCALE GENOMIC DNA]</scope>
    <source>
        <strain evidence="3 4">DSM 25287</strain>
    </source>
</reference>
<keyword evidence="1" id="KW-0812">Transmembrane</keyword>
<organism evidence="3 4">
    <name type="scientific">Plasticicumulans lactativorans</name>
    <dbReference type="NCBI Taxonomy" id="1133106"/>
    <lineage>
        <taxon>Bacteria</taxon>
        <taxon>Pseudomonadati</taxon>
        <taxon>Pseudomonadota</taxon>
        <taxon>Gammaproteobacteria</taxon>
        <taxon>Candidatus Competibacteraceae</taxon>
        <taxon>Plasticicumulans</taxon>
    </lineage>
</organism>
<feature type="transmembrane region" description="Helical" evidence="1">
    <location>
        <begin position="233"/>
        <end position="259"/>
    </location>
</feature>
<keyword evidence="1" id="KW-0472">Membrane</keyword>
<keyword evidence="1" id="KW-1133">Transmembrane helix</keyword>
<protein>
    <submittedName>
        <fullName evidence="3">Glycosyltransferase involved in cell wall biosynthesis</fullName>
    </submittedName>
</protein>
<comment type="caution">
    <text evidence="3">The sequence shown here is derived from an EMBL/GenBank/DDBJ whole genome shotgun (WGS) entry which is preliminary data.</text>
</comment>
<proteinExistence type="predicted"/>
<evidence type="ECO:0000256" key="1">
    <source>
        <dbReference type="SAM" id="Phobius"/>
    </source>
</evidence>
<dbReference type="RefSeq" id="WP_132537999.1">
    <property type="nucleotide sequence ID" value="NZ_SLWY01000001.1"/>
</dbReference>
<evidence type="ECO:0000259" key="2">
    <source>
        <dbReference type="Pfam" id="PF00535"/>
    </source>
</evidence>
<dbReference type="InterPro" id="IPR029044">
    <property type="entry name" value="Nucleotide-diphossugar_trans"/>
</dbReference>
<dbReference type="InterPro" id="IPR050256">
    <property type="entry name" value="Glycosyltransferase_2"/>
</dbReference>
<dbReference type="InterPro" id="IPR001173">
    <property type="entry name" value="Glyco_trans_2-like"/>
</dbReference>
<dbReference type="GO" id="GO:0016740">
    <property type="term" value="F:transferase activity"/>
    <property type="evidence" value="ECO:0007669"/>
    <property type="project" value="UniProtKB-KW"/>
</dbReference>
<keyword evidence="3" id="KW-0808">Transferase</keyword>
<keyword evidence="4" id="KW-1185">Reference proteome</keyword>
<dbReference type="PANTHER" id="PTHR48090">
    <property type="entry name" value="UNDECAPRENYL-PHOSPHATE 4-DEOXY-4-FORMAMIDO-L-ARABINOSE TRANSFERASE-RELATED"/>
    <property type="match status" value="1"/>
</dbReference>